<reference evidence="2" key="2">
    <citation type="submission" date="2015-01" db="EMBL/GenBank/DDBJ databases">
        <title>Evolutionary Origins and Diversification of the Mycorrhizal Mutualists.</title>
        <authorList>
            <consortium name="DOE Joint Genome Institute"/>
            <consortium name="Mycorrhizal Genomics Consortium"/>
            <person name="Kohler A."/>
            <person name="Kuo A."/>
            <person name="Nagy L.G."/>
            <person name="Floudas D."/>
            <person name="Copeland A."/>
            <person name="Barry K.W."/>
            <person name="Cichocki N."/>
            <person name="Veneault-Fourrey C."/>
            <person name="LaButti K."/>
            <person name="Lindquist E.A."/>
            <person name="Lipzen A."/>
            <person name="Lundell T."/>
            <person name="Morin E."/>
            <person name="Murat C."/>
            <person name="Riley R."/>
            <person name="Ohm R."/>
            <person name="Sun H."/>
            <person name="Tunlid A."/>
            <person name="Henrissat B."/>
            <person name="Grigoriev I.V."/>
            <person name="Hibbett D.S."/>
            <person name="Martin F."/>
        </authorList>
    </citation>
    <scope>NUCLEOTIDE SEQUENCE [LARGE SCALE GENOMIC DNA]</scope>
    <source>
        <strain evidence="2">Foug A</strain>
    </source>
</reference>
<evidence type="ECO:0000313" key="2">
    <source>
        <dbReference type="Proteomes" id="UP000053989"/>
    </source>
</evidence>
<reference evidence="1 2" key="1">
    <citation type="submission" date="2014-04" db="EMBL/GenBank/DDBJ databases">
        <authorList>
            <consortium name="DOE Joint Genome Institute"/>
            <person name="Kuo A."/>
            <person name="Kohler A."/>
            <person name="Nagy L.G."/>
            <person name="Floudas D."/>
            <person name="Copeland A."/>
            <person name="Barry K.W."/>
            <person name="Cichocki N."/>
            <person name="Veneault-Fourrey C."/>
            <person name="LaButti K."/>
            <person name="Lindquist E.A."/>
            <person name="Lipzen A."/>
            <person name="Lundell T."/>
            <person name="Morin E."/>
            <person name="Murat C."/>
            <person name="Sun H."/>
            <person name="Tunlid A."/>
            <person name="Henrissat B."/>
            <person name="Grigoriev I.V."/>
            <person name="Hibbett D.S."/>
            <person name="Martin F."/>
            <person name="Nordberg H.P."/>
            <person name="Cantor M.N."/>
            <person name="Hua S.X."/>
        </authorList>
    </citation>
    <scope>NUCLEOTIDE SEQUENCE [LARGE SCALE GENOMIC DNA]</scope>
    <source>
        <strain evidence="1 2">Foug A</strain>
    </source>
</reference>
<name>A0A0C3E1L1_9AGAM</name>
<keyword evidence="2" id="KW-1185">Reference proteome</keyword>
<protein>
    <submittedName>
        <fullName evidence="1">Uncharacterized protein</fullName>
    </submittedName>
</protein>
<gene>
    <name evidence="1" type="ORF">SCLCIDRAFT_853663</name>
</gene>
<proteinExistence type="predicted"/>
<evidence type="ECO:0000313" key="1">
    <source>
        <dbReference type="EMBL" id="KIM61981.1"/>
    </source>
</evidence>
<dbReference type="EMBL" id="KN822046">
    <property type="protein sequence ID" value="KIM61981.1"/>
    <property type="molecule type" value="Genomic_DNA"/>
</dbReference>
<dbReference type="InParanoid" id="A0A0C3E1L1"/>
<organism evidence="1 2">
    <name type="scientific">Scleroderma citrinum Foug A</name>
    <dbReference type="NCBI Taxonomy" id="1036808"/>
    <lineage>
        <taxon>Eukaryota</taxon>
        <taxon>Fungi</taxon>
        <taxon>Dikarya</taxon>
        <taxon>Basidiomycota</taxon>
        <taxon>Agaricomycotina</taxon>
        <taxon>Agaricomycetes</taxon>
        <taxon>Agaricomycetidae</taxon>
        <taxon>Boletales</taxon>
        <taxon>Sclerodermatineae</taxon>
        <taxon>Sclerodermataceae</taxon>
        <taxon>Scleroderma</taxon>
    </lineage>
</organism>
<dbReference type="AlphaFoldDB" id="A0A0C3E1L1"/>
<dbReference type="HOGENOM" id="CLU_2543939_0_0_1"/>
<dbReference type="Proteomes" id="UP000053989">
    <property type="component" value="Unassembled WGS sequence"/>
</dbReference>
<sequence>MSMHSSRSFETATQNTNIFVMQSVRTRVPGELLALIHGSGNSAYQYCGLLLVYLKFSGSPWWVRSVSLCRIHGEYWTRSVRGR</sequence>
<accession>A0A0C3E1L1</accession>